<protein>
    <submittedName>
        <fullName evidence="2">Uncharacterized protein</fullName>
    </submittedName>
</protein>
<accession>A0A831W8A1</accession>
<feature type="signal peptide" evidence="1">
    <location>
        <begin position="1"/>
        <end position="23"/>
    </location>
</feature>
<evidence type="ECO:0000256" key="1">
    <source>
        <dbReference type="SAM" id="SignalP"/>
    </source>
</evidence>
<feature type="chain" id="PRO_5032921950" evidence="1">
    <location>
        <begin position="24"/>
        <end position="433"/>
    </location>
</feature>
<reference evidence="2" key="1">
    <citation type="journal article" date="2020" name="mSystems">
        <title>Genome- and Community-Level Interaction Insights into Carbon Utilization and Element Cycling Functions of Hydrothermarchaeota in Hydrothermal Sediment.</title>
        <authorList>
            <person name="Zhou Z."/>
            <person name="Liu Y."/>
            <person name="Xu W."/>
            <person name="Pan J."/>
            <person name="Luo Z.H."/>
            <person name="Li M."/>
        </authorList>
    </citation>
    <scope>NUCLEOTIDE SEQUENCE [LARGE SCALE GENOMIC DNA]</scope>
    <source>
        <strain evidence="2">HyVt-458</strain>
    </source>
</reference>
<comment type="caution">
    <text evidence="2">The sequence shown here is derived from an EMBL/GenBank/DDBJ whole genome shotgun (WGS) entry which is preliminary data.</text>
</comment>
<sequence>MNVHRFSTLVFIVFLLISLTAQAQEGLLLRKQLDAQQVPQNMNTLVVTLYDSKDGEVSVAQQTFFPGEWRLVQTRNAVVLSVNFTELPAAEHHNGLWIEMRADNRSLGRRVLIEAAGTPGVTFAAGNDLDMDGNRIRNMADPSAAQDAATKAYVDNKISTGDITAVIAGVGLNGGASIGDATLNIDIPLILDGSEGSSVDTAGLIQAHNTSLFGYGIEAYGARAGAYFHDGNDSGYAAVGFGNYGIEAHGDEAGVYAQGQTGGADIILGGSADQTNEDDGIVRSDPAYPSSDIFLVSNDAIRFDLDKDGNGEDADFEIFNKNDVKIFNVDESGDVTMGGHGLVAFPRPAYESNWTGVLLGGNATLTHNLGHNSGNYVVDIICKDTEVGGRDIHASSYSSTEWRNLTNSQITIHRAAGDLTCDLIKIRIWMYAY</sequence>
<dbReference type="Proteomes" id="UP000886339">
    <property type="component" value="Unassembled WGS sequence"/>
</dbReference>
<proteinExistence type="predicted"/>
<keyword evidence="1" id="KW-0732">Signal</keyword>
<dbReference type="AlphaFoldDB" id="A0A831W8A1"/>
<evidence type="ECO:0000313" key="2">
    <source>
        <dbReference type="EMBL" id="HEC06603.1"/>
    </source>
</evidence>
<name>A0A831W8A1_9GAMM</name>
<gene>
    <name evidence="2" type="ORF">ENJ12_07115</name>
</gene>
<dbReference type="EMBL" id="DRLF01000249">
    <property type="protein sequence ID" value="HEC06603.1"/>
    <property type="molecule type" value="Genomic_DNA"/>
</dbReference>
<organism evidence="2">
    <name type="scientific">Thiolapillus brandeum</name>
    <dbReference type="NCBI Taxonomy" id="1076588"/>
    <lineage>
        <taxon>Bacteria</taxon>
        <taxon>Pseudomonadati</taxon>
        <taxon>Pseudomonadota</taxon>
        <taxon>Gammaproteobacteria</taxon>
        <taxon>Chromatiales</taxon>
        <taxon>Sedimenticolaceae</taxon>
        <taxon>Thiolapillus</taxon>
    </lineage>
</organism>